<comment type="caution">
    <text evidence="2">The sequence shown here is derived from an EMBL/GenBank/DDBJ whole genome shotgun (WGS) entry which is preliminary data.</text>
</comment>
<dbReference type="RefSeq" id="XP_056479487.1">
    <property type="nucleotide sequence ID" value="XM_056614446.1"/>
</dbReference>
<keyword evidence="3" id="KW-1185">Reference proteome</keyword>
<proteinExistence type="predicted"/>
<sequence>MRWQLPTTLLLSTLSATPALAGQEVVAVWSSSTFSTSGKTGTHNFSAGFALVNQDGESIYSEAYPDGYNPCTFVGQEFQLEKGCFGGAWYSFRCQATQTGIPQQCEVRGPEGNTVGTGEGEDQTDFFGVGIAKSGACRVKFELVDGIACGADAAGFSAHHSEF</sequence>
<evidence type="ECO:0000256" key="1">
    <source>
        <dbReference type="SAM" id="SignalP"/>
    </source>
</evidence>
<evidence type="ECO:0000313" key="3">
    <source>
        <dbReference type="Proteomes" id="UP001149074"/>
    </source>
</evidence>
<name>A0A9W9G3K9_9EURO</name>
<reference evidence="2" key="2">
    <citation type="journal article" date="2023" name="IMA Fungus">
        <title>Comparative genomic study of the Penicillium genus elucidates a diverse pangenome and 15 lateral gene transfer events.</title>
        <authorList>
            <person name="Petersen C."/>
            <person name="Sorensen T."/>
            <person name="Nielsen M.R."/>
            <person name="Sondergaard T.E."/>
            <person name="Sorensen J.L."/>
            <person name="Fitzpatrick D.A."/>
            <person name="Frisvad J.C."/>
            <person name="Nielsen K.L."/>
        </authorList>
    </citation>
    <scope>NUCLEOTIDE SEQUENCE</scope>
    <source>
        <strain evidence="2">IBT 30761</strain>
    </source>
</reference>
<protein>
    <submittedName>
        <fullName evidence="2">Uncharacterized protein</fullName>
    </submittedName>
</protein>
<organism evidence="2 3">
    <name type="scientific">Penicillium argentinense</name>
    <dbReference type="NCBI Taxonomy" id="1131581"/>
    <lineage>
        <taxon>Eukaryota</taxon>
        <taxon>Fungi</taxon>
        <taxon>Dikarya</taxon>
        <taxon>Ascomycota</taxon>
        <taxon>Pezizomycotina</taxon>
        <taxon>Eurotiomycetes</taxon>
        <taxon>Eurotiomycetidae</taxon>
        <taxon>Eurotiales</taxon>
        <taxon>Aspergillaceae</taxon>
        <taxon>Penicillium</taxon>
    </lineage>
</organism>
<accession>A0A9W9G3K9</accession>
<keyword evidence="1" id="KW-0732">Signal</keyword>
<dbReference type="EMBL" id="JAPQKI010000002">
    <property type="protein sequence ID" value="KAJ5111417.1"/>
    <property type="molecule type" value="Genomic_DNA"/>
</dbReference>
<dbReference type="OrthoDB" id="4387630at2759"/>
<reference evidence="2" key="1">
    <citation type="submission" date="2022-11" db="EMBL/GenBank/DDBJ databases">
        <authorList>
            <person name="Petersen C."/>
        </authorList>
    </citation>
    <scope>NUCLEOTIDE SEQUENCE</scope>
    <source>
        <strain evidence="2">IBT 30761</strain>
    </source>
</reference>
<dbReference type="Proteomes" id="UP001149074">
    <property type="component" value="Unassembled WGS sequence"/>
</dbReference>
<gene>
    <name evidence="2" type="ORF">N7532_001952</name>
</gene>
<feature type="chain" id="PRO_5040762910" evidence="1">
    <location>
        <begin position="22"/>
        <end position="163"/>
    </location>
</feature>
<dbReference type="AlphaFoldDB" id="A0A9W9G3K9"/>
<dbReference type="GeneID" id="81353425"/>
<feature type="signal peptide" evidence="1">
    <location>
        <begin position="1"/>
        <end position="21"/>
    </location>
</feature>
<evidence type="ECO:0000313" key="2">
    <source>
        <dbReference type="EMBL" id="KAJ5111417.1"/>
    </source>
</evidence>